<proteinExistence type="inferred from homology"/>
<dbReference type="InterPro" id="IPR051692">
    <property type="entry name" value="OMP-like"/>
</dbReference>
<dbReference type="GO" id="GO:0009279">
    <property type="term" value="C:cell outer membrane"/>
    <property type="evidence" value="ECO:0007669"/>
    <property type="project" value="UniProtKB-SubCell"/>
</dbReference>
<comment type="subcellular location">
    <subcellularLocation>
        <location evidence="1">Cell outer membrane</location>
    </subcellularLocation>
</comment>
<dbReference type="EMBL" id="JAAVLW010000004">
    <property type="protein sequence ID" value="NOJ47258.1"/>
    <property type="molecule type" value="Genomic_DNA"/>
</dbReference>
<accession>A0A7Y4H4J4</accession>
<dbReference type="PANTHER" id="PTHR34001">
    <property type="entry name" value="BLL7405 PROTEIN"/>
    <property type="match status" value="1"/>
</dbReference>
<dbReference type="AlphaFoldDB" id="A0A7Y4H4J4"/>
<evidence type="ECO:0000256" key="1">
    <source>
        <dbReference type="ARBA" id="ARBA00004442"/>
    </source>
</evidence>
<evidence type="ECO:0000256" key="4">
    <source>
        <dbReference type="ARBA" id="ARBA00023237"/>
    </source>
</evidence>
<keyword evidence="4" id="KW-0998">Cell outer membrane</keyword>
<comment type="caution">
    <text evidence="8">The sequence shown here is derived from an EMBL/GenBank/DDBJ whole genome shotgun (WGS) entry which is preliminary data.</text>
</comment>
<dbReference type="RefSeq" id="WP_171710154.1">
    <property type="nucleotide sequence ID" value="NZ_JAAVLW010000004.1"/>
</dbReference>
<dbReference type="Proteomes" id="UP000528734">
    <property type="component" value="Unassembled WGS sequence"/>
</dbReference>
<sequence>MRRFLLVAVMCGTASVAQAADMSDLPFLRGSFTEGLSRSNVNWGGGYIGGHASHGAADMDFTNSGQDLLAKLLNNIDLESQFNISKWPLAGKAHMQGSGYGGFVGYNWQWTEAVVAIELNYTHGNFFGANSGSQARSFQYPTDYVSSATVSSSASMKVTDYGSLRVRGGYAIDSFLPYGFAGIAMGQANINRRADYAAYYRYVGSPLTPRPDYAGAASLTDNANSHFITGFAGGVGVDVMLYAGLFLRAEWEYLRFTSTVDTTINTVRAGLGYKF</sequence>
<evidence type="ECO:0000256" key="5">
    <source>
        <dbReference type="ARBA" id="ARBA00038306"/>
    </source>
</evidence>
<evidence type="ECO:0000256" key="2">
    <source>
        <dbReference type="ARBA" id="ARBA00022729"/>
    </source>
</evidence>
<name>A0A7Y4H4J4_9BRAD</name>
<evidence type="ECO:0000259" key="7">
    <source>
        <dbReference type="Pfam" id="PF13505"/>
    </source>
</evidence>
<dbReference type="Gene3D" id="2.40.160.20">
    <property type="match status" value="1"/>
</dbReference>
<keyword evidence="3" id="KW-0472">Membrane</keyword>
<evidence type="ECO:0000256" key="6">
    <source>
        <dbReference type="SAM" id="SignalP"/>
    </source>
</evidence>
<organism evidence="8 9">
    <name type="scientific">Bradyrhizobium archetypum</name>
    <dbReference type="NCBI Taxonomy" id="2721160"/>
    <lineage>
        <taxon>Bacteria</taxon>
        <taxon>Pseudomonadati</taxon>
        <taxon>Pseudomonadota</taxon>
        <taxon>Alphaproteobacteria</taxon>
        <taxon>Hyphomicrobiales</taxon>
        <taxon>Nitrobacteraceae</taxon>
        <taxon>Bradyrhizobium</taxon>
    </lineage>
</organism>
<feature type="domain" description="Outer membrane protein beta-barrel" evidence="7">
    <location>
        <begin position="20"/>
        <end position="275"/>
    </location>
</feature>
<dbReference type="PANTHER" id="PTHR34001:SF3">
    <property type="entry name" value="BLL7405 PROTEIN"/>
    <property type="match status" value="1"/>
</dbReference>
<dbReference type="SUPFAM" id="SSF56925">
    <property type="entry name" value="OMPA-like"/>
    <property type="match status" value="1"/>
</dbReference>
<feature type="signal peptide" evidence="6">
    <location>
        <begin position="1"/>
        <end position="19"/>
    </location>
</feature>
<keyword evidence="9" id="KW-1185">Reference proteome</keyword>
<evidence type="ECO:0000313" key="8">
    <source>
        <dbReference type="EMBL" id="NOJ47258.1"/>
    </source>
</evidence>
<gene>
    <name evidence="8" type="ORF">HCN50_13540</name>
</gene>
<reference evidence="8 9" key="1">
    <citation type="submission" date="2020-03" db="EMBL/GenBank/DDBJ databases">
        <title>Bradyrhizobium diversity isolated from nodules of Muelleranthus trifoliolatus.</title>
        <authorList>
            <person name="Klepa M."/>
            <person name="Helene L."/>
            <person name="Hungria M."/>
        </authorList>
    </citation>
    <scope>NUCLEOTIDE SEQUENCE [LARGE SCALE GENOMIC DNA]</scope>
    <source>
        <strain evidence="8 9">WSM 1744</strain>
    </source>
</reference>
<evidence type="ECO:0000256" key="3">
    <source>
        <dbReference type="ARBA" id="ARBA00023136"/>
    </source>
</evidence>
<comment type="similarity">
    <text evidence="5">Belongs to the Omp25/RopB family.</text>
</comment>
<dbReference type="InterPro" id="IPR011250">
    <property type="entry name" value="OMP/PagP_B-barrel"/>
</dbReference>
<feature type="chain" id="PRO_5030593680" evidence="6">
    <location>
        <begin position="20"/>
        <end position="275"/>
    </location>
</feature>
<dbReference type="Pfam" id="PF13505">
    <property type="entry name" value="OMP_b-brl"/>
    <property type="match status" value="1"/>
</dbReference>
<protein>
    <submittedName>
        <fullName evidence="8">Porin family protein</fullName>
    </submittedName>
</protein>
<keyword evidence="2 6" id="KW-0732">Signal</keyword>
<evidence type="ECO:0000313" key="9">
    <source>
        <dbReference type="Proteomes" id="UP000528734"/>
    </source>
</evidence>
<dbReference type="InterPro" id="IPR027385">
    <property type="entry name" value="Beta-barrel_OMP"/>
</dbReference>